<reference evidence="3" key="1">
    <citation type="journal article" date="2020" name="mSystems">
        <title>Genome- and Community-Level Interaction Insights into Carbon Utilization and Element Cycling Functions of Hydrothermarchaeota in Hydrothermal Sediment.</title>
        <authorList>
            <person name="Zhou Z."/>
            <person name="Liu Y."/>
            <person name="Xu W."/>
            <person name="Pan J."/>
            <person name="Luo Z.H."/>
            <person name="Li M."/>
        </authorList>
    </citation>
    <scope>NUCLEOTIDE SEQUENCE [LARGE SCALE GENOMIC DNA]</scope>
    <source>
        <strain evidence="3">HyVt-503</strain>
    </source>
</reference>
<dbReference type="SUPFAM" id="SSF48695">
    <property type="entry name" value="Multiheme cytochromes"/>
    <property type="match status" value="2"/>
</dbReference>
<feature type="domain" description="Doubled CXXCH motif" evidence="2">
    <location>
        <begin position="246"/>
        <end position="282"/>
    </location>
</feature>
<dbReference type="InterPro" id="IPR010177">
    <property type="entry name" value="Paired_CXXCH_1"/>
</dbReference>
<feature type="non-terminal residue" evidence="3">
    <location>
        <position position="530"/>
    </location>
</feature>
<organism evidence="3">
    <name type="scientific">Dissulfuribacter thermophilus</name>
    <dbReference type="NCBI Taxonomy" id="1156395"/>
    <lineage>
        <taxon>Bacteria</taxon>
        <taxon>Pseudomonadati</taxon>
        <taxon>Thermodesulfobacteriota</taxon>
        <taxon>Dissulfuribacteria</taxon>
        <taxon>Dissulfuribacterales</taxon>
        <taxon>Dissulfuribacteraceae</taxon>
        <taxon>Dissulfuribacter</taxon>
    </lineage>
</organism>
<feature type="domain" description="Doubled CXXCH motif" evidence="2">
    <location>
        <begin position="183"/>
        <end position="213"/>
    </location>
</feature>
<gene>
    <name evidence="3" type="ORF">ENJ63_02425</name>
</gene>
<keyword evidence="1" id="KW-0732">Signal</keyword>
<evidence type="ECO:0000259" key="2">
    <source>
        <dbReference type="Pfam" id="PF09699"/>
    </source>
</evidence>
<dbReference type="Gene3D" id="1.10.1130.10">
    <property type="entry name" value="Flavocytochrome C3, Chain A"/>
    <property type="match status" value="1"/>
</dbReference>
<comment type="caution">
    <text evidence="3">The sequence shown here is derived from an EMBL/GenBank/DDBJ whole genome shotgun (WGS) entry which is preliminary data.</text>
</comment>
<dbReference type="InterPro" id="IPR051829">
    <property type="entry name" value="Multiheme_Cytochr_ET"/>
</dbReference>
<name>A0A7V2SW12_9BACT</name>
<dbReference type="GO" id="GO:0016491">
    <property type="term" value="F:oxidoreductase activity"/>
    <property type="evidence" value="ECO:0007669"/>
    <property type="project" value="TreeGrafter"/>
</dbReference>
<dbReference type="Proteomes" id="UP000885797">
    <property type="component" value="Unassembled WGS sequence"/>
</dbReference>
<evidence type="ECO:0000256" key="1">
    <source>
        <dbReference type="ARBA" id="ARBA00022729"/>
    </source>
</evidence>
<evidence type="ECO:0000313" key="3">
    <source>
        <dbReference type="EMBL" id="HFC46718.1"/>
    </source>
</evidence>
<dbReference type="PANTHER" id="PTHR35038:SF6">
    <property type="entry name" value="SURFACE LOCALIZED DECAHEME CYTOCHROME C LIPOPROTEIN"/>
    <property type="match status" value="1"/>
</dbReference>
<dbReference type="PANTHER" id="PTHR35038">
    <property type="entry name" value="DISSIMILATORY SULFITE REDUCTASE SIRA"/>
    <property type="match status" value="1"/>
</dbReference>
<proteinExistence type="predicted"/>
<dbReference type="EMBL" id="DRND01000202">
    <property type="protein sequence ID" value="HFC46718.1"/>
    <property type="molecule type" value="Genomic_DNA"/>
</dbReference>
<sequence>MEASILRKRWWITKNYFVFIVLSLFNVFTPLCWAQMSIVNTKHNLSVTGPGTIKSLVETRICIFCHTPHNAAPKTPLWNKDLEPINYVLYSSSTMTAKTNQPTGPSRLCLSCHDGTIALGDVRVPSNDIQVMGQIQTTSPSYIGTILSDDHPVSFSYYDSLPNPELAPSPPPGLIFYDNYEVHCTTCHDPHDDTNGMFLRITNAYSNLCTTCHFVSGWPYSSHKNASNVWNGSPPNPWPHTSFTTVAENGCENCHAPHSAGGPERLLNYLEEEANCYPCHNGHVASLDIESEMQKLSHHPVEATTIGITSNHHEPGESPLMISGHVECQDCHNPHAANSNPGTAPNVSGATSKVTGVSSLGTPVLEAQYEYEICFKCHADSSPGIPYIPRVVNETNKRYEFDLNNPSYHPVEGVGKNPNVPSIPSSYEPSMTTSTIIYCTDCHDSDNSRTIGGTGPRGPHGSVFEPILRERYETTDRTPESYDAYALCYRCHDRNSILQDQSFVHSEHLGQGATCAACHDPHGVRQDLST</sequence>
<dbReference type="InterPro" id="IPR036280">
    <property type="entry name" value="Multihaem_cyt_sf"/>
</dbReference>
<accession>A0A7V2SW12</accession>
<dbReference type="AlphaFoldDB" id="A0A7V2SW12"/>
<dbReference type="Pfam" id="PF09699">
    <property type="entry name" value="Paired_CXXCH_1"/>
    <property type="match status" value="2"/>
</dbReference>
<protein>
    <recommendedName>
        <fullName evidence="2">Doubled CXXCH motif domain-containing protein</fullName>
    </recommendedName>
</protein>